<organism evidence="3 4">
    <name type="scientific">Oesophagostomum dentatum</name>
    <name type="common">Nodular worm</name>
    <dbReference type="NCBI Taxonomy" id="61180"/>
    <lineage>
        <taxon>Eukaryota</taxon>
        <taxon>Metazoa</taxon>
        <taxon>Ecdysozoa</taxon>
        <taxon>Nematoda</taxon>
        <taxon>Chromadorea</taxon>
        <taxon>Rhabditida</taxon>
        <taxon>Rhabditina</taxon>
        <taxon>Rhabditomorpha</taxon>
        <taxon>Strongyloidea</taxon>
        <taxon>Strongylidae</taxon>
        <taxon>Oesophagostomum</taxon>
    </lineage>
</organism>
<feature type="domain" description="Tyr recombinase" evidence="2">
    <location>
        <begin position="78"/>
        <end position="199"/>
    </location>
</feature>
<dbReference type="EMBL" id="KN552129">
    <property type="protein sequence ID" value="KHJ91357.1"/>
    <property type="molecule type" value="Genomic_DNA"/>
</dbReference>
<accession>A0A0B1T6C4</accession>
<keyword evidence="3" id="KW-0418">Kinase</keyword>
<proteinExistence type="predicted"/>
<dbReference type="AlphaFoldDB" id="A0A0B1T6C4"/>
<dbReference type="Gene3D" id="1.10.443.10">
    <property type="entry name" value="Intergrase catalytic core"/>
    <property type="match status" value="1"/>
</dbReference>
<dbReference type="OrthoDB" id="5809861at2759"/>
<dbReference type="InterPro" id="IPR013762">
    <property type="entry name" value="Integrase-like_cat_sf"/>
</dbReference>
<evidence type="ECO:0000313" key="4">
    <source>
        <dbReference type="Proteomes" id="UP000053660"/>
    </source>
</evidence>
<dbReference type="GO" id="GO:0006310">
    <property type="term" value="P:DNA recombination"/>
    <property type="evidence" value="ECO:0007669"/>
    <property type="project" value="UniProtKB-KW"/>
</dbReference>
<keyword evidence="3" id="KW-0808">Transferase</keyword>
<dbReference type="InterPro" id="IPR002104">
    <property type="entry name" value="Integrase_catalytic"/>
</dbReference>
<dbReference type="GO" id="GO:0016301">
    <property type="term" value="F:kinase activity"/>
    <property type="evidence" value="ECO:0007669"/>
    <property type="project" value="UniProtKB-KW"/>
</dbReference>
<dbReference type="SUPFAM" id="SSF56349">
    <property type="entry name" value="DNA breaking-rejoining enzymes"/>
    <property type="match status" value="1"/>
</dbReference>
<protein>
    <submittedName>
        <fullName evidence="3">Protein kinase A anchor</fullName>
    </submittedName>
</protein>
<evidence type="ECO:0000313" key="3">
    <source>
        <dbReference type="EMBL" id="KHJ91357.1"/>
    </source>
</evidence>
<dbReference type="Proteomes" id="UP000053660">
    <property type="component" value="Unassembled WGS sequence"/>
</dbReference>
<reference evidence="3 4" key="1">
    <citation type="submission" date="2014-03" db="EMBL/GenBank/DDBJ databases">
        <title>Draft genome of the hookworm Oesophagostomum dentatum.</title>
        <authorList>
            <person name="Mitreva M."/>
        </authorList>
    </citation>
    <scope>NUCLEOTIDE SEQUENCE [LARGE SCALE GENOMIC DNA]</scope>
    <source>
        <strain evidence="3 4">OD-Hann</strain>
    </source>
</reference>
<dbReference type="GO" id="GO:0015074">
    <property type="term" value="P:DNA integration"/>
    <property type="evidence" value="ECO:0007669"/>
    <property type="project" value="InterPro"/>
</dbReference>
<dbReference type="InterPro" id="IPR011010">
    <property type="entry name" value="DNA_brk_join_enz"/>
</dbReference>
<evidence type="ECO:0000259" key="2">
    <source>
        <dbReference type="PROSITE" id="PS51898"/>
    </source>
</evidence>
<sequence length="199" mass="22884">MEGFRSWQSTYPSERQRDDLTSAAVYLAIRSRSVGYGTMATFVAALAFERFGRKPKESCKWAVLDEMVRGKKRSESRRQQKFATLEEVRILLTETHRSGWPLWRNDRIRVLLSLLFYGLLRISEAINITQENIKDEGSVWSFRIVRSKTDQLSTGASIYVQKADWFDAALIRCCARTEDGPILTGENGYLHCSFALIML</sequence>
<gene>
    <name evidence="3" type="ORF">OESDEN_08781</name>
</gene>
<dbReference type="PROSITE" id="PS51898">
    <property type="entry name" value="TYR_RECOMBINASE"/>
    <property type="match status" value="1"/>
</dbReference>
<name>A0A0B1T6C4_OESDE</name>
<dbReference type="GO" id="GO:0003677">
    <property type="term" value="F:DNA binding"/>
    <property type="evidence" value="ECO:0007669"/>
    <property type="project" value="InterPro"/>
</dbReference>
<keyword evidence="1" id="KW-0233">DNA recombination</keyword>
<keyword evidence="4" id="KW-1185">Reference proteome</keyword>
<evidence type="ECO:0000256" key="1">
    <source>
        <dbReference type="ARBA" id="ARBA00023172"/>
    </source>
</evidence>